<dbReference type="SUPFAM" id="SSF52283">
    <property type="entry name" value="Formate/glycerate dehydrogenase catalytic domain-like"/>
    <property type="match status" value="1"/>
</dbReference>
<dbReference type="Pfam" id="PF05221">
    <property type="entry name" value="AdoHcyase"/>
    <property type="match status" value="1"/>
</dbReference>
<evidence type="ECO:0000256" key="1">
    <source>
        <dbReference type="ARBA" id="ARBA00005195"/>
    </source>
</evidence>
<evidence type="ECO:0000256" key="9">
    <source>
        <dbReference type="RuleBase" id="RU004166"/>
    </source>
</evidence>
<dbReference type="Proteomes" id="UP001378592">
    <property type="component" value="Unassembled WGS sequence"/>
</dbReference>
<evidence type="ECO:0000256" key="7">
    <source>
        <dbReference type="PIRSR" id="PIRSR001109-2"/>
    </source>
</evidence>
<dbReference type="GO" id="GO:0004013">
    <property type="term" value="F:adenosylhomocysteinase activity"/>
    <property type="evidence" value="ECO:0007669"/>
    <property type="project" value="UniProtKB-EC"/>
</dbReference>
<dbReference type="EC" id="3.13.2.1" evidence="6 8"/>
<evidence type="ECO:0000256" key="5">
    <source>
        <dbReference type="ARBA" id="ARBA00023027"/>
    </source>
</evidence>
<dbReference type="GO" id="GO:0005829">
    <property type="term" value="C:cytosol"/>
    <property type="evidence" value="ECO:0007669"/>
    <property type="project" value="TreeGrafter"/>
</dbReference>
<feature type="domain" description="S-adenosyl-L-homocysteine hydrolase NAD binding" evidence="10">
    <location>
        <begin position="192"/>
        <end position="354"/>
    </location>
</feature>
<dbReference type="CDD" id="cd00401">
    <property type="entry name" value="SAHH"/>
    <property type="match status" value="1"/>
</dbReference>
<dbReference type="EMBL" id="JAZDUA010000063">
    <property type="protein sequence ID" value="KAK7870205.1"/>
    <property type="molecule type" value="Genomic_DNA"/>
</dbReference>
<keyword evidence="12" id="KW-1185">Reference proteome</keyword>
<dbReference type="SMART" id="SM00997">
    <property type="entry name" value="AdoHcyase_NAD"/>
    <property type="match status" value="1"/>
</dbReference>
<comment type="similarity">
    <text evidence="2 9">Belongs to the adenosylhomocysteinase family.</text>
</comment>
<dbReference type="SMART" id="SM00996">
    <property type="entry name" value="AdoHcyase"/>
    <property type="match status" value="1"/>
</dbReference>
<dbReference type="NCBIfam" id="NF004005">
    <property type="entry name" value="PRK05476.2-3"/>
    <property type="match status" value="1"/>
</dbReference>
<evidence type="ECO:0000256" key="6">
    <source>
        <dbReference type="ARBA" id="ARBA00034527"/>
    </source>
</evidence>
<sequence length="434" mass="48239">MADNLPHKVADINLAEWGRKEITLAENDMPGLTHIREKYRPQQPLKNARIAVCFQVTVQTAVLIETLLDLGASVQWASSSPFSTQDHAAAAMAKRGVAVFAWKGESDEEYVWCIEQTLTFPNDKPLNLILDNGGDLTNLVHTKYPQYLCSLVGVTEGTSIGVHSLHKLLNEHKLNIPAINLADSVLNSKFCLFYGVSEILYQGIKCAAAVVMLAGKVCVLAGYGNIGKGCAKILRSFGVRIIITEIDPINALQASMEGYQVTTMEEASKMGNIFVTATGCPDVIRGEHFLHMRNDAIVLNMGLLDREVDVEWLKRNAVETVRVNPRVEKFKLSNGRHVLLLAEGRIANVTWAMSYPAFAMSYLHSLHVLAHIELWTSRDKYEVGVNVLTTKFDEEVATFHLCHMGSKLGKLTPEQAKYLALPIEGPYKSEHYRY</sequence>
<keyword evidence="5 7" id="KW-0520">NAD</keyword>
<dbReference type="Gene3D" id="3.40.50.1480">
    <property type="entry name" value="Adenosylhomocysteinase-like"/>
    <property type="match status" value="3"/>
</dbReference>
<feature type="binding site" evidence="7">
    <location>
        <position position="348"/>
    </location>
    <ligand>
        <name>NAD(+)</name>
        <dbReference type="ChEBI" id="CHEBI:57540"/>
    </ligand>
</feature>
<protein>
    <recommendedName>
        <fullName evidence="6 8">Adenosylhomocysteinase</fullName>
        <ecNumber evidence="6 8">3.13.2.1</ecNumber>
    </recommendedName>
</protein>
<evidence type="ECO:0000256" key="2">
    <source>
        <dbReference type="ARBA" id="ARBA00007122"/>
    </source>
</evidence>
<comment type="pathway">
    <text evidence="1 8">Amino-acid biosynthesis; L-homocysteine biosynthesis; L-homocysteine from S-adenosyl-L-homocysteine: step 1/1.</text>
</comment>
<reference evidence="11 12" key="1">
    <citation type="submission" date="2024-03" db="EMBL/GenBank/DDBJ databases">
        <title>The genome assembly and annotation of the cricket Gryllus longicercus Weissman &amp; Gray.</title>
        <authorList>
            <person name="Szrajer S."/>
            <person name="Gray D."/>
            <person name="Ylla G."/>
        </authorList>
    </citation>
    <scope>NUCLEOTIDE SEQUENCE [LARGE SCALE GENOMIC DNA]</scope>
    <source>
        <strain evidence="11">DAG 2021-001</strain>
        <tissue evidence="11">Whole body minus gut</tissue>
    </source>
</reference>
<evidence type="ECO:0000259" key="10">
    <source>
        <dbReference type="SMART" id="SM00997"/>
    </source>
</evidence>
<gene>
    <name evidence="11" type="ORF">R5R35_012752</name>
</gene>
<dbReference type="SUPFAM" id="SSF51735">
    <property type="entry name" value="NAD(P)-binding Rossmann-fold domains"/>
    <property type="match status" value="1"/>
</dbReference>
<evidence type="ECO:0000313" key="12">
    <source>
        <dbReference type="Proteomes" id="UP001378592"/>
    </source>
</evidence>
<feature type="binding site" evidence="7">
    <location>
        <position position="250"/>
    </location>
    <ligand>
        <name>NAD(+)</name>
        <dbReference type="ChEBI" id="CHEBI:57540"/>
    </ligand>
</feature>
<name>A0AAN9VRX7_9ORTH</name>
<dbReference type="NCBIfam" id="TIGR00936">
    <property type="entry name" value="ahcY"/>
    <property type="match status" value="1"/>
</dbReference>
<feature type="binding site" evidence="7">
    <location>
        <position position="245"/>
    </location>
    <ligand>
        <name>NAD(+)</name>
        <dbReference type="ChEBI" id="CHEBI:57540"/>
    </ligand>
</feature>
<evidence type="ECO:0000313" key="11">
    <source>
        <dbReference type="EMBL" id="KAK7870205.1"/>
    </source>
</evidence>
<dbReference type="Gene3D" id="3.40.50.720">
    <property type="entry name" value="NAD(P)-binding Rossmann-like Domain"/>
    <property type="match status" value="1"/>
</dbReference>
<dbReference type="PANTHER" id="PTHR23420">
    <property type="entry name" value="ADENOSYLHOMOCYSTEINASE"/>
    <property type="match status" value="1"/>
</dbReference>
<comment type="cofactor">
    <cofactor evidence="7 8">
        <name>NAD(+)</name>
        <dbReference type="ChEBI" id="CHEBI:57540"/>
    </cofactor>
    <text evidence="7 8">Binds 1 NAD(+) per subunit.</text>
</comment>
<feature type="binding site" evidence="7">
    <location>
        <begin position="224"/>
        <end position="229"/>
    </location>
    <ligand>
        <name>NAD(+)</name>
        <dbReference type="ChEBI" id="CHEBI:57540"/>
    </ligand>
</feature>
<keyword evidence="3 8" id="KW-0554">One-carbon metabolism</keyword>
<evidence type="ECO:0000256" key="4">
    <source>
        <dbReference type="ARBA" id="ARBA00022801"/>
    </source>
</evidence>
<organism evidence="11 12">
    <name type="scientific">Gryllus longicercus</name>
    <dbReference type="NCBI Taxonomy" id="2509291"/>
    <lineage>
        <taxon>Eukaryota</taxon>
        <taxon>Metazoa</taxon>
        <taxon>Ecdysozoa</taxon>
        <taxon>Arthropoda</taxon>
        <taxon>Hexapoda</taxon>
        <taxon>Insecta</taxon>
        <taxon>Pterygota</taxon>
        <taxon>Neoptera</taxon>
        <taxon>Polyneoptera</taxon>
        <taxon>Orthoptera</taxon>
        <taxon>Ensifera</taxon>
        <taxon>Gryllidea</taxon>
        <taxon>Grylloidea</taxon>
        <taxon>Gryllidae</taxon>
        <taxon>Gryllinae</taxon>
        <taxon>Gryllus</taxon>
    </lineage>
</organism>
<dbReference type="Pfam" id="PF00670">
    <property type="entry name" value="AdoHcyase_NAD"/>
    <property type="match status" value="1"/>
</dbReference>
<dbReference type="InterPro" id="IPR042172">
    <property type="entry name" value="Adenosylhomocyst_ase-like_sf"/>
</dbReference>
<dbReference type="GO" id="GO:0006730">
    <property type="term" value="P:one-carbon metabolic process"/>
    <property type="evidence" value="ECO:0007669"/>
    <property type="project" value="UniProtKB-KW"/>
</dbReference>
<dbReference type="InterPro" id="IPR000043">
    <property type="entry name" value="Adenosylhomocysteinase-like"/>
</dbReference>
<comment type="caution">
    <text evidence="11">The sequence shown here is derived from an EMBL/GenBank/DDBJ whole genome shotgun (WGS) entry which is preliminary data.</text>
</comment>
<dbReference type="PIRSF" id="PIRSF001109">
    <property type="entry name" value="Ad_hcy_hydrolase"/>
    <property type="match status" value="1"/>
</dbReference>
<evidence type="ECO:0000256" key="3">
    <source>
        <dbReference type="ARBA" id="ARBA00022563"/>
    </source>
</evidence>
<dbReference type="InterPro" id="IPR015878">
    <property type="entry name" value="Ado_hCys_hydrolase_NAD-bd"/>
</dbReference>
<dbReference type="FunFam" id="3.40.50.720:FF:000004">
    <property type="entry name" value="Adenosylhomocysteinase"/>
    <property type="match status" value="1"/>
</dbReference>
<evidence type="ECO:0000256" key="8">
    <source>
        <dbReference type="RuleBase" id="RU000548"/>
    </source>
</evidence>
<accession>A0AAN9VRX7</accession>
<proteinExistence type="inferred from homology"/>
<keyword evidence="4 8" id="KW-0378">Hydrolase</keyword>
<dbReference type="InterPro" id="IPR036291">
    <property type="entry name" value="NAD(P)-bd_dom_sf"/>
</dbReference>
<comment type="catalytic activity">
    <reaction evidence="8">
        <text>S-adenosyl-L-homocysteine + H2O = L-homocysteine + adenosine</text>
        <dbReference type="Rhea" id="RHEA:21708"/>
        <dbReference type="ChEBI" id="CHEBI:15377"/>
        <dbReference type="ChEBI" id="CHEBI:16335"/>
        <dbReference type="ChEBI" id="CHEBI:57856"/>
        <dbReference type="ChEBI" id="CHEBI:58199"/>
        <dbReference type="EC" id="3.13.2.1"/>
    </reaction>
</comment>
<dbReference type="AlphaFoldDB" id="A0AAN9VRX7"/>
<dbReference type="PANTHER" id="PTHR23420:SF0">
    <property type="entry name" value="ADENOSYLHOMOCYSTEINASE"/>
    <property type="match status" value="1"/>
</dbReference>
<dbReference type="GO" id="GO:0033353">
    <property type="term" value="P:S-adenosylmethionine cycle"/>
    <property type="evidence" value="ECO:0007669"/>
    <property type="project" value="TreeGrafter"/>
</dbReference>